<evidence type="ECO:0000313" key="3">
    <source>
        <dbReference type="EMBL" id="GGN56195.1"/>
    </source>
</evidence>
<feature type="compositionally biased region" description="Low complexity" evidence="1">
    <location>
        <begin position="7"/>
        <end position="19"/>
    </location>
</feature>
<keyword evidence="2" id="KW-0472">Membrane</keyword>
<feature type="region of interest" description="Disordered" evidence="1">
    <location>
        <begin position="1"/>
        <end position="27"/>
    </location>
</feature>
<organism evidence="3 4">
    <name type="scientific">Streptomyces kronopolitis</name>
    <dbReference type="NCBI Taxonomy" id="1612435"/>
    <lineage>
        <taxon>Bacteria</taxon>
        <taxon>Bacillati</taxon>
        <taxon>Actinomycetota</taxon>
        <taxon>Actinomycetes</taxon>
        <taxon>Kitasatosporales</taxon>
        <taxon>Streptomycetaceae</taxon>
        <taxon>Streptomyces</taxon>
    </lineage>
</organism>
<gene>
    <name evidence="3" type="ORF">GCM10012285_50610</name>
</gene>
<evidence type="ECO:0000313" key="4">
    <source>
        <dbReference type="Proteomes" id="UP000600080"/>
    </source>
</evidence>
<sequence length="161" mass="16778">MVLVPQPSDAPAAPGADPGHISELPRPRPPALRATLMGSIAALLLSAAIALGSRMLRDFDSALLLYAVATVFLAFGLAYRCTARRSDCPPAVSNDRTTAPSCPRARAPETASPGKTPPERKAPRPAPLKEAPARRAFAGYPTSHSGRRPPLPSLLSAPEGS</sequence>
<evidence type="ECO:0000256" key="2">
    <source>
        <dbReference type="SAM" id="Phobius"/>
    </source>
</evidence>
<keyword evidence="2" id="KW-1133">Transmembrane helix</keyword>
<protein>
    <submittedName>
        <fullName evidence="3">Uncharacterized protein</fullName>
    </submittedName>
</protein>
<keyword evidence="2" id="KW-0812">Transmembrane</keyword>
<comment type="caution">
    <text evidence="3">The sequence shown here is derived from an EMBL/GenBank/DDBJ whole genome shotgun (WGS) entry which is preliminary data.</text>
</comment>
<name>A0ABQ2JSS7_9ACTN</name>
<reference evidence="4" key="1">
    <citation type="journal article" date="2019" name="Int. J. Syst. Evol. Microbiol.">
        <title>The Global Catalogue of Microorganisms (GCM) 10K type strain sequencing project: providing services to taxonomists for standard genome sequencing and annotation.</title>
        <authorList>
            <consortium name="The Broad Institute Genomics Platform"/>
            <consortium name="The Broad Institute Genome Sequencing Center for Infectious Disease"/>
            <person name="Wu L."/>
            <person name="Ma J."/>
        </authorList>
    </citation>
    <scope>NUCLEOTIDE SEQUENCE [LARGE SCALE GENOMIC DNA]</scope>
    <source>
        <strain evidence="4">CGMCC 4.7323</strain>
    </source>
</reference>
<keyword evidence="4" id="KW-1185">Reference proteome</keyword>
<accession>A0ABQ2JSS7</accession>
<feature type="transmembrane region" description="Helical" evidence="2">
    <location>
        <begin position="31"/>
        <end position="51"/>
    </location>
</feature>
<dbReference type="EMBL" id="BMND01000026">
    <property type="protein sequence ID" value="GGN56195.1"/>
    <property type="molecule type" value="Genomic_DNA"/>
</dbReference>
<feature type="transmembrane region" description="Helical" evidence="2">
    <location>
        <begin position="63"/>
        <end position="79"/>
    </location>
</feature>
<dbReference type="Proteomes" id="UP000600080">
    <property type="component" value="Unassembled WGS sequence"/>
</dbReference>
<evidence type="ECO:0000256" key="1">
    <source>
        <dbReference type="SAM" id="MobiDB-lite"/>
    </source>
</evidence>
<feature type="region of interest" description="Disordered" evidence="1">
    <location>
        <begin position="85"/>
        <end position="161"/>
    </location>
</feature>
<proteinExistence type="predicted"/>